<dbReference type="InterPro" id="IPR050568">
    <property type="entry name" value="Transcr_DNA_Rep_Reg"/>
</dbReference>
<feature type="domain" description="Transcription factor CBF/NF-Y/archaeal histone" evidence="4">
    <location>
        <begin position="10"/>
        <end position="68"/>
    </location>
</feature>
<dbReference type="GO" id="GO:0008622">
    <property type="term" value="C:epsilon DNA polymerase complex"/>
    <property type="evidence" value="ECO:0007669"/>
    <property type="project" value="TreeGrafter"/>
</dbReference>
<dbReference type="GO" id="GO:0046982">
    <property type="term" value="F:protein heterodimerization activity"/>
    <property type="evidence" value="ECO:0007669"/>
    <property type="project" value="InterPro"/>
</dbReference>
<dbReference type="PANTHER" id="PTHR10252:SF79">
    <property type="entry name" value="DNA POLYMERASE EPSILON SUBUNIT 4"/>
    <property type="match status" value="1"/>
</dbReference>
<dbReference type="SUPFAM" id="SSF47113">
    <property type="entry name" value="Histone-fold"/>
    <property type="match status" value="1"/>
</dbReference>
<dbReference type="Gene3D" id="1.10.20.10">
    <property type="entry name" value="Histone, subunit A"/>
    <property type="match status" value="1"/>
</dbReference>
<reference evidence="5 6" key="1">
    <citation type="journal article" date="2015" name="Genome Biol.">
        <title>Comparative genomics of Steinernema reveals deeply conserved gene regulatory networks.</title>
        <authorList>
            <person name="Dillman A.R."/>
            <person name="Macchietto M."/>
            <person name="Porter C.F."/>
            <person name="Rogers A."/>
            <person name="Williams B."/>
            <person name="Antoshechkin I."/>
            <person name="Lee M.M."/>
            <person name="Goodwin Z."/>
            <person name="Lu X."/>
            <person name="Lewis E.E."/>
            <person name="Goodrich-Blair H."/>
            <person name="Stock S.P."/>
            <person name="Adams B.J."/>
            <person name="Sternberg P.W."/>
            <person name="Mortazavi A."/>
        </authorList>
    </citation>
    <scope>NUCLEOTIDE SEQUENCE [LARGE SCALE GENOMIC DNA]</scope>
    <source>
        <strain evidence="5 6">ALL</strain>
    </source>
</reference>
<evidence type="ECO:0000313" key="5">
    <source>
        <dbReference type="EMBL" id="TKR62791.1"/>
    </source>
</evidence>
<dbReference type="InterPro" id="IPR009072">
    <property type="entry name" value="Histone-fold"/>
</dbReference>
<dbReference type="GO" id="GO:0006261">
    <property type="term" value="P:DNA-templated DNA replication"/>
    <property type="evidence" value="ECO:0007669"/>
    <property type="project" value="TreeGrafter"/>
</dbReference>
<dbReference type="PANTHER" id="PTHR10252">
    <property type="entry name" value="HISTONE-LIKE TRANSCRIPTION FACTOR CCAAT-RELATED"/>
    <property type="match status" value="1"/>
</dbReference>
<comment type="subcellular location">
    <subcellularLocation>
        <location evidence="1">Nucleus</location>
    </subcellularLocation>
</comment>
<dbReference type="EMBL" id="AZBU02000010">
    <property type="protein sequence ID" value="TKR62791.1"/>
    <property type="molecule type" value="Genomic_DNA"/>
</dbReference>
<organism evidence="5 6">
    <name type="scientific">Steinernema carpocapsae</name>
    <name type="common">Entomopathogenic nematode</name>
    <dbReference type="NCBI Taxonomy" id="34508"/>
    <lineage>
        <taxon>Eukaryota</taxon>
        <taxon>Metazoa</taxon>
        <taxon>Ecdysozoa</taxon>
        <taxon>Nematoda</taxon>
        <taxon>Chromadorea</taxon>
        <taxon>Rhabditida</taxon>
        <taxon>Tylenchina</taxon>
        <taxon>Panagrolaimomorpha</taxon>
        <taxon>Strongyloidoidea</taxon>
        <taxon>Steinernematidae</taxon>
        <taxon>Steinernema</taxon>
    </lineage>
</organism>
<evidence type="ECO:0000313" key="6">
    <source>
        <dbReference type="Proteomes" id="UP000298663"/>
    </source>
</evidence>
<dbReference type="Proteomes" id="UP000298663">
    <property type="component" value="Unassembled WGS sequence"/>
</dbReference>
<protein>
    <recommendedName>
        <fullName evidence="4">Transcription factor CBF/NF-Y/archaeal histone domain-containing protein</fullName>
    </recommendedName>
</protein>
<evidence type="ECO:0000256" key="3">
    <source>
        <dbReference type="SAM" id="MobiDB-lite"/>
    </source>
</evidence>
<dbReference type="OrthoDB" id="636685at2759"/>
<dbReference type="CDD" id="cd22929">
    <property type="entry name" value="HFD_POLE4-like"/>
    <property type="match status" value="1"/>
</dbReference>
<feature type="region of interest" description="Disordered" evidence="3">
    <location>
        <begin position="128"/>
        <end position="176"/>
    </location>
</feature>
<reference evidence="5 6" key="2">
    <citation type="journal article" date="2019" name="G3 (Bethesda)">
        <title>Hybrid Assembly of the Genome of the Entomopathogenic Nematode Steinernema carpocapsae Identifies the X-Chromosome.</title>
        <authorList>
            <person name="Serra L."/>
            <person name="Macchietto M."/>
            <person name="Macias-Munoz A."/>
            <person name="McGill C.J."/>
            <person name="Rodriguez I.M."/>
            <person name="Rodriguez B."/>
            <person name="Murad R."/>
            <person name="Mortazavi A."/>
        </authorList>
    </citation>
    <scope>NUCLEOTIDE SEQUENCE [LARGE SCALE GENOMIC DNA]</scope>
    <source>
        <strain evidence="5 6">ALL</strain>
    </source>
</reference>
<feature type="compositionally biased region" description="Acidic residues" evidence="3">
    <location>
        <begin position="128"/>
        <end position="153"/>
    </location>
</feature>
<sequence length="176" mass="19951">MSSNEEYHHELPFSRVKSIAHLIPEVQLMTSESVDLITTATEEFVRLMVTQAHHFTGSRKTLQGRDIDSYIRADRRLRFLDGALDGWSEFGTHARKSQGEQSTLEAFQDLNDTLEEIAIHEGAVEAIEEAETVEEAPEGEDPEEPMDEEPEEAEAPRMRSGLRQYIDDSEDEEMGA</sequence>
<keyword evidence="2" id="KW-0539">Nucleus</keyword>
<dbReference type="Pfam" id="PF00808">
    <property type="entry name" value="CBFD_NFYB_HMF"/>
    <property type="match status" value="1"/>
</dbReference>
<evidence type="ECO:0000259" key="4">
    <source>
        <dbReference type="Pfam" id="PF00808"/>
    </source>
</evidence>
<dbReference type="InterPro" id="IPR003958">
    <property type="entry name" value="CBFA_NFYB_domain"/>
</dbReference>
<proteinExistence type="predicted"/>
<feature type="compositionally biased region" description="Acidic residues" evidence="3">
    <location>
        <begin position="167"/>
        <end position="176"/>
    </location>
</feature>
<evidence type="ECO:0000256" key="1">
    <source>
        <dbReference type="ARBA" id="ARBA00004123"/>
    </source>
</evidence>
<name>A0A4U5M256_STECR</name>
<keyword evidence="6" id="KW-1185">Reference proteome</keyword>
<gene>
    <name evidence="5" type="ORF">L596_026708</name>
</gene>
<evidence type="ECO:0000256" key="2">
    <source>
        <dbReference type="ARBA" id="ARBA00023242"/>
    </source>
</evidence>
<accession>A0A4U5M256</accession>
<dbReference type="AlphaFoldDB" id="A0A4U5M256"/>
<dbReference type="STRING" id="34508.A0A4U5M256"/>
<comment type="caution">
    <text evidence="5">The sequence shown here is derived from an EMBL/GenBank/DDBJ whole genome shotgun (WGS) entry which is preliminary data.</text>
</comment>